<dbReference type="EMBL" id="BMQL01000021">
    <property type="protein sequence ID" value="GGR17869.1"/>
    <property type="molecule type" value="Genomic_DNA"/>
</dbReference>
<evidence type="ECO:0000313" key="3">
    <source>
        <dbReference type="Proteomes" id="UP000603865"/>
    </source>
</evidence>
<evidence type="ECO:0000256" key="1">
    <source>
        <dbReference type="SAM" id="SignalP"/>
    </source>
</evidence>
<evidence type="ECO:0008006" key="4">
    <source>
        <dbReference type="Google" id="ProtNLM"/>
    </source>
</evidence>
<keyword evidence="3" id="KW-1185">Reference proteome</keyword>
<evidence type="ECO:0000313" key="2">
    <source>
        <dbReference type="EMBL" id="GGR17869.1"/>
    </source>
</evidence>
<dbReference type="AlphaFoldDB" id="A0A918CEB3"/>
<accession>A0A918CEB3</accession>
<sequence>MKNFKINRSTLNPVNGLIALILSAGLLGSSAFAQQSATSSMSVAATSQVSLAQGLDIYVDGKLAVSGALAYSNNILTLDGHGFHTVTVFKHGDTAATAAPLSSSAHFNTASSQVVHLVVGGTYEAILY</sequence>
<keyword evidence="1" id="KW-0732">Signal</keyword>
<dbReference type="Proteomes" id="UP000603865">
    <property type="component" value="Unassembled WGS sequence"/>
</dbReference>
<dbReference type="RefSeq" id="WP_189091642.1">
    <property type="nucleotide sequence ID" value="NZ_BMQL01000021.1"/>
</dbReference>
<organism evidence="2 3">
    <name type="scientific">Deinococcus ruber</name>
    <dbReference type="NCBI Taxonomy" id="1848197"/>
    <lineage>
        <taxon>Bacteria</taxon>
        <taxon>Thermotogati</taxon>
        <taxon>Deinococcota</taxon>
        <taxon>Deinococci</taxon>
        <taxon>Deinococcales</taxon>
        <taxon>Deinococcaceae</taxon>
        <taxon>Deinococcus</taxon>
    </lineage>
</organism>
<comment type="caution">
    <text evidence="2">The sequence shown here is derived from an EMBL/GenBank/DDBJ whole genome shotgun (WGS) entry which is preliminary data.</text>
</comment>
<gene>
    <name evidence="2" type="ORF">GCM10008957_33270</name>
</gene>
<reference evidence="2" key="1">
    <citation type="journal article" date="2014" name="Int. J. Syst. Evol. Microbiol.">
        <title>Complete genome sequence of Corynebacterium casei LMG S-19264T (=DSM 44701T), isolated from a smear-ripened cheese.</title>
        <authorList>
            <consortium name="US DOE Joint Genome Institute (JGI-PGF)"/>
            <person name="Walter F."/>
            <person name="Albersmeier A."/>
            <person name="Kalinowski J."/>
            <person name="Ruckert C."/>
        </authorList>
    </citation>
    <scope>NUCLEOTIDE SEQUENCE</scope>
    <source>
        <strain evidence="2">JCM 31311</strain>
    </source>
</reference>
<reference evidence="2" key="2">
    <citation type="submission" date="2020-09" db="EMBL/GenBank/DDBJ databases">
        <authorList>
            <person name="Sun Q."/>
            <person name="Ohkuma M."/>
        </authorList>
    </citation>
    <scope>NUCLEOTIDE SEQUENCE</scope>
    <source>
        <strain evidence="2">JCM 31311</strain>
    </source>
</reference>
<protein>
    <recommendedName>
        <fullName evidence="4">DUF4397 domain-containing protein</fullName>
    </recommendedName>
</protein>
<feature type="signal peptide" evidence="1">
    <location>
        <begin position="1"/>
        <end position="33"/>
    </location>
</feature>
<proteinExistence type="predicted"/>
<name>A0A918CEB3_9DEIO</name>
<feature type="chain" id="PRO_5037755743" description="DUF4397 domain-containing protein" evidence="1">
    <location>
        <begin position="34"/>
        <end position="128"/>
    </location>
</feature>